<evidence type="ECO:0000313" key="2">
    <source>
        <dbReference type="Proteomes" id="UP000282597"/>
    </source>
</evidence>
<sequence length="160" mass="18544">MATLVVVACASPWQNGQFGPDEASAIAKLGQPREVYELPNGGKRLMWPAQPFGERTTAIDVEADSKISRVRQVLAESEFERAQIGLWTQHDVLSNFGKPVEIAKFPRMQREVWSYRYMDNDVWYVLYHFYFDANGILRSTQQTPDPLHDPDHRNLFRRIF</sequence>
<accession>A0A2Z6EWN0</accession>
<dbReference type="KEGG" id="mcys:MCB1EB_1699"/>
<dbReference type="RefSeq" id="WP_431311537.1">
    <property type="nucleotide sequence ID" value="NZ_AP018150.1"/>
</dbReference>
<gene>
    <name evidence="1" type="ORF">MCB1EB_1699</name>
</gene>
<dbReference type="Proteomes" id="UP000282597">
    <property type="component" value="Chromosome"/>
</dbReference>
<name>A0A2Z6EWN0_9BURK</name>
<organism evidence="1 2">
    <name type="scientific">Mycoavidus cysteinexigens</name>
    <dbReference type="NCBI Taxonomy" id="1553431"/>
    <lineage>
        <taxon>Bacteria</taxon>
        <taxon>Pseudomonadati</taxon>
        <taxon>Pseudomonadota</taxon>
        <taxon>Betaproteobacteria</taxon>
        <taxon>Burkholderiales</taxon>
        <taxon>Burkholderiaceae</taxon>
        <taxon>Mycoavidus</taxon>
    </lineage>
</organism>
<keyword evidence="1" id="KW-0449">Lipoprotein</keyword>
<evidence type="ECO:0000313" key="1">
    <source>
        <dbReference type="EMBL" id="BBE09860.1"/>
    </source>
</evidence>
<protein>
    <submittedName>
        <fullName evidence="1">Lipoprotein</fullName>
    </submittedName>
</protein>
<dbReference type="AlphaFoldDB" id="A0A2Z6EWN0"/>
<dbReference type="EMBL" id="AP018150">
    <property type="protein sequence ID" value="BBE09860.1"/>
    <property type="molecule type" value="Genomic_DNA"/>
</dbReference>
<reference evidence="1 2" key="1">
    <citation type="journal article" date="2018" name="Microbes Environ.">
        <title>Comparative Genomic Insights into Endofungal Lifestyles of Two Bacterial Endosymbionts, Mycoavidus cysteinexigens and Burkholderia rhizoxinica.</title>
        <authorList>
            <person name="Sharmin D."/>
            <person name="Guo Y."/>
            <person name="Nishizawa T."/>
            <person name="Ohshima S."/>
            <person name="Sato Y."/>
            <person name="Takashima Y."/>
            <person name="Narisawa K."/>
            <person name="Ohta H."/>
        </authorList>
    </citation>
    <scope>NUCLEOTIDE SEQUENCE [LARGE SCALE GENOMIC DNA]</scope>
    <source>
        <strain evidence="1 2">B1-EB</strain>
    </source>
</reference>
<keyword evidence="2" id="KW-1185">Reference proteome</keyword>
<proteinExistence type="predicted"/>